<dbReference type="Gene3D" id="6.10.250.3120">
    <property type="match status" value="1"/>
</dbReference>
<feature type="compositionally biased region" description="Low complexity" evidence="6">
    <location>
        <begin position="1429"/>
        <end position="1449"/>
    </location>
</feature>
<dbReference type="GO" id="GO:0016324">
    <property type="term" value="C:apical plasma membrane"/>
    <property type="evidence" value="ECO:0007669"/>
    <property type="project" value="TreeGrafter"/>
</dbReference>
<feature type="compositionally biased region" description="Low complexity" evidence="6">
    <location>
        <begin position="718"/>
        <end position="737"/>
    </location>
</feature>
<feature type="compositionally biased region" description="Basic and acidic residues" evidence="6">
    <location>
        <begin position="1620"/>
        <end position="1632"/>
    </location>
</feature>
<dbReference type="InterPro" id="IPR014799">
    <property type="entry name" value="ASD2_dom"/>
</dbReference>
<feature type="compositionally biased region" description="Pro residues" evidence="6">
    <location>
        <begin position="1704"/>
        <end position="1714"/>
    </location>
</feature>
<evidence type="ECO:0000256" key="6">
    <source>
        <dbReference type="SAM" id="MobiDB-lite"/>
    </source>
</evidence>
<feature type="coiled-coil region" evidence="5">
    <location>
        <begin position="1948"/>
        <end position="1975"/>
    </location>
</feature>
<feature type="region of interest" description="Disordered" evidence="6">
    <location>
        <begin position="1374"/>
        <end position="1505"/>
    </location>
</feature>
<feature type="compositionally biased region" description="Low complexity" evidence="6">
    <location>
        <begin position="404"/>
        <end position="425"/>
    </location>
</feature>
<dbReference type="PANTHER" id="PTHR15012:SF32">
    <property type="entry name" value="PROTEIN SHROOM"/>
    <property type="match status" value="1"/>
</dbReference>
<feature type="compositionally biased region" description="Polar residues" evidence="6">
    <location>
        <begin position="1454"/>
        <end position="1468"/>
    </location>
</feature>
<feature type="compositionally biased region" description="Low complexity" evidence="6">
    <location>
        <begin position="936"/>
        <end position="946"/>
    </location>
</feature>
<dbReference type="GO" id="GO:0030864">
    <property type="term" value="C:cortical actin cytoskeleton"/>
    <property type="evidence" value="ECO:0007669"/>
    <property type="project" value="TreeGrafter"/>
</dbReference>
<feature type="coiled-coil region" evidence="5">
    <location>
        <begin position="2040"/>
        <end position="2067"/>
    </location>
</feature>
<feature type="region of interest" description="Disordered" evidence="6">
    <location>
        <begin position="1088"/>
        <end position="1139"/>
    </location>
</feature>
<dbReference type="GO" id="GO:0007015">
    <property type="term" value="P:actin filament organization"/>
    <property type="evidence" value="ECO:0007669"/>
    <property type="project" value="TreeGrafter"/>
</dbReference>
<feature type="compositionally biased region" description="Polar residues" evidence="6">
    <location>
        <begin position="880"/>
        <end position="903"/>
    </location>
</feature>
<evidence type="ECO:0000313" key="8">
    <source>
        <dbReference type="EMBL" id="KAK7867113.1"/>
    </source>
</evidence>
<comment type="similarity">
    <text evidence="2">Belongs to the shroom family.</text>
</comment>
<keyword evidence="9" id="KW-1185">Reference proteome</keyword>
<evidence type="ECO:0000256" key="4">
    <source>
        <dbReference type="ARBA" id="ARBA00023212"/>
    </source>
</evidence>
<feature type="compositionally biased region" description="Low complexity" evidence="6">
    <location>
        <begin position="545"/>
        <end position="571"/>
    </location>
</feature>
<evidence type="ECO:0000256" key="5">
    <source>
        <dbReference type="SAM" id="Coils"/>
    </source>
</evidence>
<feature type="compositionally biased region" description="Low complexity" evidence="6">
    <location>
        <begin position="616"/>
        <end position="635"/>
    </location>
</feature>
<gene>
    <name evidence="8" type="ORF">R5R35_005835</name>
</gene>
<reference evidence="8 9" key="1">
    <citation type="submission" date="2024-03" db="EMBL/GenBank/DDBJ databases">
        <title>The genome assembly and annotation of the cricket Gryllus longicercus Weissman &amp; Gray.</title>
        <authorList>
            <person name="Szrajer S."/>
            <person name="Gray D."/>
            <person name="Ylla G."/>
        </authorList>
    </citation>
    <scope>NUCLEOTIDE SEQUENCE [LARGE SCALE GENOMIC DNA]</scope>
    <source>
        <strain evidence="8">DAG 2021-001</strain>
        <tissue evidence="8">Whole body minus gut</tissue>
    </source>
</reference>
<evidence type="ECO:0000313" key="9">
    <source>
        <dbReference type="Proteomes" id="UP001378592"/>
    </source>
</evidence>
<feature type="compositionally biased region" description="Gly residues" evidence="6">
    <location>
        <begin position="316"/>
        <end position="332"/>
    </location>
</feature>
<dbReference type="GO" id="GO:0000902">
    <property type="term" value="P:cell morphogenesis"/>
    <property type="evidence" value="ECO:0007669"/>
    <property type="project" value="TreeGrafter"/>
</dbReference>
<dbReference type="EMBL" id="JAZDUA010000126">
    <property type="protein sequence ID" value="KAK7867113.1"/>
    <property type="molecule type" value="Genomic_DNA"/>
</dbReference>
<feature type="compositionally biased region" description="Basic and acidic residues" evidence="6">
    <location>
        <begin position="202"/>
        <end position="214"/>
    </location>
</feature>
<feature type="compositionally biased region" description="Polar residues" evidence="6">
    <location>
        <begin position="1126"/>
        <end position="1139"/>
    </location>
</feature>
<feature type="compositionally biased region" description="Low complexity" evidence="6">
    <location>
        <begin position="438"/>
        <end position="484"/>
    </location>
</feature>
<feature type="compositionally biased region" description="Polar residues" evidence="6">
    <location>
        <begin position="747"/>
        <end position="756"/>
    </location>
</feature>
<sequence length="2128" mass="231968">MVAQATPPPPARPDARCALRPCRRRRPPSKPGGPARAPMGLFLQEYVKNRSVPDLRGSPDGSDVGARMARDVLMATRSTPNLAPAGGGPAPQPPQHHHHHHHHHHHASIYSYLHTQSGLNFAPVLPHRQGDGVEGVSGGGGGGSVGTASPPPAPPVRDASSLKGVKYGPGHEKFPSWPVSAAADTPPAARPAPGGGSHRSKSWTDHTNYPKEKAITYTRPYMKRPNPAFTQQLKTVLERCEKIPPEAFESRGEREREALEEMAARGPLYLPRVDREGNELGDIDYLVPSPPERDLEEFAKAGGHAHPAAAAAAAGPAGGGAGAGAGGGGAAGAGPSALTQADLEAYARAYQPPQPPSSYAHSEGYHSYVSSSDSTTTTPFLDRLRRDSEVAGEGRPVPGPQAPPSSSACSSAGAGPGAWEEAAAAAERERDRERPGRDSVVTTSSGSASSSETLKWHGSLSDVSVASSSCAPPAAHAHGATHAHAGGGSRQLIAHSARVQTPQRHHSESVLYLGQAAAAAAAARASHHSHKLRLFPVHTYTVQPPQEQPATAQAQPQAQAQAQAQTQQQQAQPPPQSPPQSPQQQQQTQPGHRNMPVSPTQPTLSVAERISELERQQQQQQQQQQPQQSQLQQQQTRYTYYDPDKRHRVSDPTLKAIQKKALLSFYERHHQGPVVQAGVPSRSHQTTWRSEPHLAQPAVPMPCPPQSPPPPQPPPRPRNGSQSARRASSASDYAGGAWREMTANREPASSETNNMRETARHQHSSSCGSLSTDLLGPVIMGPSISVDDWVPERPPKKPHLRTAFPPPVPDRMASPDLPPPSPPPVLEDEVFATDEPLPPPPPDLRPSDWPFASEHSPEKSQKPSESSSDVPRFSEKESSVKQTDYTNLSPRSSEATQKSQVECSQRHEREVCMPIAKHQESSCQMPRQAENPPSPQRSQTSSSSFQKHNEAGSVCHNHPDNSPCNRQQDLELPNAPLHHRQDSISHNKYPDIPSKEQKHIDSCSISSKHSDTRSPEMSAFVQKYSQNSQRYSENNHHVQRHPETEFSNHRYLENGSTAHPRILETGHAVHRHLETGATMQRHNEVMQRHSENNVNHRHSESNHGAQRHSETSYSLQRPIPQRTVDNDNVPSRQSESYHQGNNSFIQRHSESNLPQKFSESFSSARSFQQEHFNKSFKHDENVSHQFSHNTSHQRHPDIRQYESNSHSQKYCDNESTTHRNQHSNTLQKNYENGISSHNSHGPPSPKKENISMQKCVENGAINQAHMENNMRQFERYHENGCPPPVHRYPEGGGTLNRRYLESNRSLDGSSAMYRYHESNSLGHRYSRPSGMRSTENLHQKCLETPMSKTLDSWTAQKYSTQKLVVNGKLAAPLPDRTVQNGGFTDSLRMSDLDRTNKRNNSNFMSMPARARLQRLPLAVPNGDLPPKPQSMSPRSPSSSSPTQSLSPTGPRSPPHSQMSSPRSVAQGHSTERRHVSVPGARSPPREKGLLPGGPRSPPHSVAGPMMSHIITSSQADSKNQSLGDAAPHIEQSTSKASYIAYRRERDRGLPNFEGSYKRTMSPSERPEVLVDTPASSPVPECDRLSVGESSSAASLEEKDFRASALHACSNACADKTPPGLKEEPPIVMERLDLLPLPAQAPAGRTSPRSPPRVLGREASPDVVPALAPSPAPSPAPPPRVESETQCDLTEDKGGPSPASTAPASPAPDSPPRSPAPAHATAAPSPKVQVTECLQLVQRSEVVLRVNAATSDAASQTEVEQEADAPAPAPAPTPPASPTASVASACSSSSSPASAPATATAPTPTPTPTPALLVRPKTQEELDCERLSLDLASQLPPTDKLQTLLVPDPEHKKPTDYVTGLFRLDVALRPRSALAPSLRNSFPNNSDSSSATGQLTVEDNKKEDTTTSSVSPLPANSKYFTISESKAKFLNRYVRDIGQLNGVHDKDLHQKKEELVSRLDRKLEVLREERLLVSEESRVNEELGASVAAQVSRLAHPHEAAKYRLHVEEVGKITSLLLALSGRLARAENALMGLPLNHAERKILESKRDKLREQLEEAKKLKENIDRRSISVSNILYKYFNSEEYADYDHFINMKAKLIMDSREIADKIKLGEEQLAALRETLHTPSDC</sequence>
<comment type="subcellular location">
    <subcellularLocation>
        <location evidence="1">Cytoplasm</location>
        <location evidence="1">Cytoskeleton</location>
    </subcellularLocation>
</comment>
<feature type="domain" description="ASD2" evidence="7">
    <location>
        <begin position="1827"/>
        <end position="2123"/>
    </location>
</feature>
<feature type="region of interest" description="Disordered" evidence="6">
    <location>
        <begin position="1182"/>
        <end position="1249"/>
    </location>
</feature>
<feature type="compositionally biased region" description="Basic and acidic residues" evidence="6">
    <location>
        <begin position="426"/>
        <end position="437"/>
    </location>
</feature>
<accession>A0AAN9VN90</accession>
<feature type="compositionally biased region" description="Polar residues" evidence="6">
    <location>
        <begin position="1222"/>
        <end position="1241"/>
    </location>
</feature>
<feature type="region of interest" description="Disordered" evidence="6">
    <location>
        <begin position="312"/>
        <end position="334"/>
    </location>
</feature>
<dbReference type="InterPro" id="IPR027685">
    <property type="entry name" value="Shroom_fam"/>
</dbReference>
<dbReference type="Pfam" id="PF08687">
    <property type="entry name" value="ASD2"/>
    <property type="match status" value="1"/>
</dbReference>
<organism evidence="8 9">
    <name type="scientific">Gryllus longicercus</name>
    <dbReference type="NCBI Taxonomy" id="2509291"/>
    <lineage>
        <taxon>Eukaryota</taxon>
        <taxon>Metazoa</taxon>
        <taxon>Ecdysozoa</taxon>
        <taxon>Arthropoda</taxon>
        <taxon>Hexapoda</taxon>
        <taxon>Insecta</taxon>
        <taxon>Pterygota</taxon>
        <taxon>Neoptera</taxon>
        <taxon>Polyneoptera</taxon>
        <taxon>Orthoptera</taxon>
        <taxon>Ensifera</taxon>
        <taxon>Gryllidea</taxon>
        <taxon>Grylloidea</taxon>
        <taxon>Gryllidae</taxon>
        <taxon>Gryllinae</taxon>
        <taxon>Gryllus</taxon>
    </lineage>
</organism>
<proteinExistence type="inferred from homology"/>
<feature type="region of interest" description="Disordered" evidence="6">
    <location>
        <begin position="346"/>
        <end position="488"/>
    </location>
</feature>
<feature type="region of interest" description="Disordered" evidence="6">
    <location>
        <begin position="1"/>
        <end position="40"/>
    </location>
</feature>
<feature type="compositionally biased region" description="Low complexity" evidence="6">
    <location>
        <begin position="1715"/>
        <end position="1725"/>
    </location>
</feature>
<feature type="compositionally biased region" description="Pro residues" evidence="6">
    <location>
        <begin position="699"/>
        <end position="717"/>
    </location>
</feature>
<feature type="compositionally biased region" description="Pro residues" evidence="6">
    <location>
        <begin position="816"/>
        <end position="825"/>
    </location>
</feature>
<protein>
    <recommendedName>
        <fullName evidence="7">ASD2 domain-containing protein</fullName>
    </recommendedName>
</protein>
<keyword evidence="3" id="KW-0963">Cytoplasm</keyword>
<dbReference type="Proteomes" id="UP001378592">
    <property type="component" value="Unassembled WGS sequence"/>
</dbReference>
<keyword evidence="5" id="KW-0175">Coiled coil</keyword>
<dbReference type="GO" id="GO:0005912">
    <property type="term" value="C:adherens junction"/>
    <property type="evidence" value="ECO:0007669"/>
    <property type="project" value="TreeGrafter"/>
</dbReference>
<feature type="compositionally biased region" description="Gly residues" evidence="6">
    <location>
        <begin position="132"/>
        <end position="145"/>
    </location>
</feature>
<feature type="region of interest" description="Disordered" evidence="6">
    <location>
        <begin position="545"/>
        <end position="636"/>
    </location>
</feature>
<feature type="region of interest" description="Disordered" evidence="6">
    <location>
        <begin position="78"/>
        <end position="217"/>
    </location>
</feature>
<evidence type="ECO:0000256" key="1">
    <source>
        <dbReference type="ARBA" id="ARBA00004245"/>
    </source>
</evidence>
<feature type="compositionally biased region" description="Pro residues" evidence="6">
    <location>
        <begin position="1667"/>
        <end position="1679"/>
    </location>
</feature>
<feature type="region of interest" description="Disordered" evidence="6">
    <location>
        <begin position="1550"/>
        <end position="1597"/>
    </location>
</feature>
<feature type="compositionally biased region" description="Basic residues" evidence="6">
    <location>
        <begin position="95"/>
        <end position="107"/>
    </location>
</feature>
<feature type="region of interest" description="Disordered" evidence="6">
    <location>
        <begin position="1609"/>
        <end position="1727"/>
    </location>
</feature>
<comment type="caution">
    <text evidence="8">The sequence shown here is derived from an EMBL/GenBank/DDBJ whole genome shotgun (WGS) entry which is preliminary data.</text>
</comment>
<feature type="compositionally biased region" description="Pro residues" evidence="6">
    <location>
        <begin position="1766"/>
        <end position="1776"/>
    </location>
</feature>
<feature type="region of interest" description="Disordered" evidence="6">
    <location>
        <begin position="674"/>
        <end position="774"/>
    </location>
</feature>
<evidence type="ECO:0000256" key="2">
    <source>
        <dbReference type="ARBA" id="ARBA00006469"/>
    </source>
</evidence>
<evidence type="ECO:0000259" key="7">
    <source>
        <dbReference type="PROSITE" id="PS51307"/>
    </source>
</evidence>
<keyword evidence="4" id="KW-0206">Cytoskeleton</keyword>
<feature type="region of interest" description="Disordered" evidence="6">
    <location>
        <begin position="786"/>
        <end position="1018"/>
    </location>
</feature>
<feature type="compositionally biased region" description="Basic and acidic residues" evidence="6">
    <location>
        <begin position="979"/>
        <end position="1001"/>
    </location>
</feature>
<dbReference type="GO" id="GO:0043296">
    <property type="term" value="C:apical junction complex"/>
    <property type="evidence" value="ECO:0007669"/>
    <property type="project" value="TreeGrafter"/>
</dbReference>
<feature type="compositionally biased region" description="Pro residues" evidence="6">
    <location>
        <begin position="1"/>
        <end position="12"/>
    </location>
</feature>
<evidence type="ECO:0000256" key="3">
    <source>
        <dbReference type="ARBA" id="ARBA00022490"/>
    </source>
</evidence>
<feature type="compositionally biased region" description="Low complexity" evidence="6">
    <location>
        <begin position="178"/>
        <end position="187"/>
    </location>
</feature>
<feature type="compositionally biased region" description="Polar residues" evidence="6">
    <location>
        <begin position="1877"/>
        <end position="1896"/>
    </location>
</feature>
<dbReference type="PROSITE" id="PS51307">
    <property type="entry name" value="ASD2"/>
    <property type="match status" value="1"/>
</dbReference>
<feature type="compositionally biased region" description="Pro residues" evidence="6">
    <location>
        <begin position="572"/>
        <end position="581"/>
    </location>
</feature>
<dbReference type="PANTHER" id="PTHR15012">
    <property type="entry name" value="APICAL PROTEIN/SHROOM-RELATED"/>
    <property type="match status" value="1"/>
</dbReference>
<feature type="compositionally biased region" description="Low complexity" evidence="6">
    <location>
        <begin position="1633"/>
        <end position="1642"/>
    </location>
</feature>
<name>A0AAN9VN90_9ORTH</name>
<dbReference type="GO" id="GO:0051015">
    <property type="term" value="F:actin filament binding"/>
    <property type="evidence" value="ECO:0007669"/>
    <property type="project" value="InterPro"/>
</dbReference>
<feature type="region of interest" description="Disordered" evidence="6">
    <location>
        <begin position="1875"/>
        <end position="1914"/>
    </location>
</feature>
<feature type="region of interest" description="Disordered" evidence="6">
    <location>
        <begin position="1750"/>
        <end position="1811"/>
    </location>
</feature>
<feature type="compositionally biased region" description="Low complexity" evidence="6">
    <location>
        <begin position="1777"/>
        <end position="1801"/>
    </location>
</feature>